<feature type="compositionally biased region" description="Polar residues" evidence="1">
    <location>
        <begin position="593"/>
        <end position="603"/>
    </location>
</feature>
<feature type="compositionally biased region" description="Polar residues" evidence="1">
    <location>
        <begin position="154"/>
        <end position="179"/>
    </location>
</feature>
<feature type="compositionally biased region" description="Basic and acidic residues" evidence="1">
    <location>
        <begin position="136"/>
        <end position="153"/>
    </location>
</feature>
<name>A0ABZ1CRT3_9TREE</name>
<proteinExistence type="predicted"/>
<evidence type="ECO:0000256" key="2">
    <source>
        <dbReference type="SAM" id="Phobius"/>
    </source>
</evidence>
<keyword evidence="2" id="KW-0812">Transmembrane</keyword>
<evidence type="ECO:0000313" key="3">
    <source>
        <dbReference type="EMBL" id="WRT64477.1"/>
    </source>
</evidence>
<feature type="compositionally biased region" description="Basic and acidic residues" evidence="1">
    <location>
        <begin position="738"/>
        <end position="751"/>
    </location>
</feature>
<dbReference type="EMBL" id="CP141882">
    <property type="protein sequence ID" value="WRT64477.1"/>
    <property type="molecule type" value="Genomic_DNA"/>
</dbReference>
<dbReference type="GeneID" id="87953540"/>
<evidence type="ECO:0000256" key="1">
    <source>
        <dbReference type="SAM" id="MobiDB-lite"/>
    </source>
</evidence>
<accession>A0ABZ1CRT3</accession>
<feature type="compositionally biased region" description="Low complexity" evidence="1">
    <location>
        <begin position="497"/>
        <end position="507"/>
    </location>
</feature>
<feature type="compositionally biased region" description="Basic and acidic residues" evidence="1">
    <location>
        <begin position="700"/>
        <end position="714"/>
    </location>
</feature>
<feature type="region of interest" description="Disordered" evidence="1">
    <location>
        <begin position="697"/>
        <end position="752"/>
    </location>
</feature>
<feature type="compositionally biased region" description="Polar residues" evidence="1">
    <location>
        <begin position="487"/>
        <end position="496"/>
    </location>
</feature>
<feature type="region of interest" description="Disordered" evidence="1">
    <location>
        <begin position="593"/>
        <end position="674"/>
    </location>
</feature>
<feature type="compositionally biased region" description="Low complexity" evidence="1">
    <location>
        <begin position="393"/>
        <end position="404"/>
    </location>
</feature>
<feature type="region of interest" description="Disordered" evidence="1">
    <location>
        <begin position="1"/>
        <end position="95"/>
    </location>
</feature>
<evidence type="ECO:0008006" key="5">
    <source>
        <dbReference type="Google" id="ProtNLM"/>
    </source>
</evidence>
<gene>
    <name evidence="3" type="ORF">IL334_001409</name>
</gene>
<feature type="compositionally biased region" description="Polar residues" evidence="1">
    <location>
        <begin position="67"/>
        <end position="77"/>
    </location>
</feature>
<organism evidence="3 4">
    <name type="scientific">Kwoniella shivajii</name>
    <dbReference type="NCBI Taxonomy" id="564305"/>
    <lineage>
        <taxon>Eukaryota</taxon>
        <taxon>Fungi</taxon>
        <taxon>Dikarya</taxon>
        <taxon>Basidiomycota</taxon>
        <taxon>Agaricomycotina</taxon>
        <taxon>Tremellomycetes</taxon>
        <taxon>Tremellales</taxon>
        <taxon>Cryptococcaceae</taxon>
        <taxon>Kwoniella</taxon>
    </lineage>
</organism>
<dbReference type="Proteomes" id="UP001329825">
    <property type="component" value="Chromosome 2"/>
</dbReference>
<evidence type="ECO:0000313" key="4">
    <source>
        <dbReference type="Proteomes" id="UP001329825"/>
    </source>
</evidence>
<feature type="compositionally biased region" description="Polar residues" evidence="1">
    <location>
        <begin position="610"/>
        <end position="631"/>
    </location>
</feature>
<keyword evidence="2" id="KW-0472">Membrane</keyword>
<feature type="region of interest" description="Disordered" evidence="1">
    <location>
        <begin position="435"/>
        <end position="530"/>
    </location>
</feature>
<dbReference type="RefSeq" id="XP_062789217.1">
    <property type="nucleotide sequence ID" value="XM_062933166.1"/>
</dbReference>
<feature type="compositionally biased region" description="Low complexity" evidence="1">
    <location>
        <begin position="285"/>
        <end position="311"/>
    </location>
</feature>
<feature type="compositionally biased region" description="Polar residues" evidence="1">
    <location>
        <begin position="83"/>
        <end position="95"/>
    </location>
</feature>
<feature type="compositionally biased region" description="Low complexity" evidence="1">
    <location>
        <begin position="55"/>
        <end position="66"/>
    </location>
</feature>
<reference evidence="3 4" key="1">
    <citation type="submission" date="2024-01" db="EMBL/GenBank/DDBJ databases">
        <title>Comparative genomics of Cryptococcus and Kwoniella reveals pathogenesis evolution and contrasting modes of karyotype evolution via chromosome fusion or intercentromeric recombination.</title>
        <authorList>
            <person name="Coelho M.A."/>
            <person name="David-Palma M."/>
            <person name="Shea T."/>
            <person name="Bowers K."/>
            <person name="McGinley-Smith S."/>
            <person name="Mohammad A.W."/>
            <person name="Gnirke A."/>
            <person name="Yurkov A.M."/>
            <person name="Nowrousian M."/>
            <person name="Sun S."/>
            <person name="Cuomo C.A."/>
            <person name="Heitman J."/>
        </authorList>
    </citation>
    <scope>NUCLEOTIDE SEQUENCE [LARGE SCALE GENOMIC DNA]</scope>
    <source>
        <strain evidence="3">CBS 11374</strain>
    </source>
</reference>
<feature type="region of interest" description="Disordered" evidence="1">
    <location>
        <begin position="382"/>
        <end position="420"/>
    </location>
</feature>
<feature type="compositionally biased region" description="Basic and acidic residues" evidence="1">
    <location>
        <begin position="24"/>
        <end position="34"/>
    </location>
</feature>
<feature type="compositionally biased region" description="Low complexity" evidence="1">
    <location>
        <begin position="180"/>
        <end position="209"/>
    </location>
</feature>
<keyword evidence="2" id="KW-1133">Transmembrane helix</keyword>
<keyword evidence="4" id="KW-1185">Reference proteome</keyword>
<sequence>MASRTIPTSPAPSPTPSPSLLRYPHLELQDHQDQRLSYATTSPPTPNAEKLFYRPPILSTPSSPIPQTYQRENSPLSQKIRPSHSQDASVCTSGEASSDIAVGYGIDIKELADMLSPPESSNMQKDKGKRSKRKGKNESKNESKGKDKERQDHASPSSSNQNPSTRSNVSQINDNSPVPSSASSIPRQEESSSSTSFTQAQAEFEASLPPETPPPLPPKPLPPSFTPKSTHTIHSIASSLSLSLSLSRLSHSAETTTTTTEVHSPQKALHGRMTSASSHQLTNKPSFPSFTNSNSNTNQSQSDSQSSPFDDYNQNQAQNEDQFNDQYSPMSYHHERAYEQDEQFFTNIYGLSGSLHGENHASSSSSRTPTYSFLAKDPLATFSRKGTTHSRNKSTSSSKSNLSLPPITNAMNDERRSSRHSVYSGMADFQVSNMSTEQSPISNDERSYSVSSNHASGSGDGNGNGSASRNYYDHDEYPSIKSAMATKASSPSNSKWSFRSQSKSRTSSNHRDSTKSTNSKKSKRASNSTISQRLKKWEIIFDHNENYEKEMRHKENQMDLKDLAGRAWVLERVLRSGKRVSSQSLRYLRPFTPSSSFARNRTPPTHHSKSNSGSTVHLTPRNSFQASSPHVYSRHQSYKSNHSPRKSTSTQSHSHAHSQSQSDRRKSTTSARSFRLKERWGKRLRRSESREDIFTELDSEDTHLDNTGHDRLSQDESEDAVVDTREPNTPALGLKHTVHSDDDHEEDDRQKGVNRIGGKGVIVFPEEQVLKPSPSLPPKDSTLYCIGSTRFNSCFSPTSPTPLLSVPLPSPSSTPSKTREEIEKRIEQGEVVMRYTRSPQSPHLGHRSPDYRSRQSVISYLETGVWEEKPKNRWRWSIIILSSLVVLLIIGLLVGLLIRRYRSS</sequence>
<feature type="region of interest" description="Disordered" evidence="1">
    <location>
        <begin position="253"/>
        <end position="315"/>
    </location>
</feature>
<feature type="compositionally biased region" description="Low complexity" evidence="1">
    <location>
        <begin position="647"/>
        <end position="661"/>
    </location>
</feature>
<feature type="compositionally biased region" description="Pro residues" evidence="1">
    <location>
        <begin position="210"/>
        <end position="225"/>
    </location>
</feature>
<feature type="transmembrane region" description="Helical" evidence="2">
    <location>
        <begin position="874"/>
        <end position="898"/>
    </location>
</feature>
<feature type="compositionally biased region" description="Basic residues" evidence="1">
    <location>
        <begin position="632"/>
        <end position="645"/>
    </location>
</feature>
<protein>
    <recommendedName>
        <fullName evidence="5">REJ domain-containing protein</fullName>
    </recommendedName>
</protein>
<feature type="compositionally biased region" description="Polar residues" evidence="1">
    <location>
        <begin position="274"/>
        <end position="284"/>
    </location>
</feature>
<feature type="region of interest" description="Disordered" evidence="1">
    <location>
        <begin position="113"/>
        <end position="233"/>
    </location>
</feature>